<dbReference type="EMBL" id="CP089274">
    <property type="protein sequence ID" value="USP73973.1"/>
    <property type="molecule type" value="Genomic_DNA"/>
</dbReference>
<feature type="compositionally biased region" description="Polar residues" evidence="1">
    <location>
        <begin position="1"/>
        <end position="22"/>
    </location>
</feature>
<feature type="region of interest" description="Disordered" evidence="1">
    <location>
        <begin position="1"/>
        <end position="99"/>
    </location>
</feature>
<evidence type="ECO:0008006" key="4">
    <source>
        <dbReference type="Google" id="ProtNLM"/>
    </source>
</evidence>
<evidence type="ECO:0000313" key="2">
    <source>
        <dbReference type="EMBL" id="USP73973.1"/>
    </source>
</evidence>
<organism evidence="2 3">
    <name type="scientific">Curvularia clavata</name>
    <dbReference type="NCBI Taxonomy" id="95742"/>
    <lineage>
        <taxon>Eukaryota</taxon>
        <taxon>Fungi</taxon>
        <taxon>Dikarya</taxon>
        <taxon>Ascomycota</taxon>
        <taxon>Pezizomycotina</taxon>
        <taxon>Dothideomycetes</taxon>
        <taxon>Pleosporomycetidae</taxon>
        <taxon>Pleosporales</taxon>
        <taxon>Pleosporineae</taxon>
        <taxon>Pleosporaceae</taxon>
        <taxon>Curvularia</taxon>
    </lineage>
</organism>
<proteinExistence type="predicted"/>
<name>A0A9Q9DNI4_CURCL</name>
<sequence length="99" mass="10617">MSSNDMSNDTPSNDYKSRTGQSEIPVLQDEAPVEATEYDNGGDSDMQLERDEKDAIDRDNIISERTRGAAKQAGSYAEPDDDEGLGDAATGQDGTSAVR</sequence>
<dbReference type="Proteomes" id="UP001056012">
    <property type="component" value="Chromosome 1"/>
</dbReference>
<dbReference type="VEuPathDB" id="FungiDB:yc1106_01247"/>
<evidence type="ECO:0000256" key="1">
    <source>
        <dbReference type="SAM" id="MobiDB-lite"/>
    </source>
</evidence>
<dbReference type="AlphaFoldDB" id="A0A9Q9DNI4"/>
<accession>A0A9Q9DNI4</accession>
<reference evidence="2" key="1">
    <citation type="submission" date="2021-12" db="EMBL/GenBank/DDBJ databases">
        <title>Curvularia clavata genome.</title>
        <authorList>
            <person name="Cao Y."/>
        </authorList>
    </citation>
    <scope>NUCLEOTIDE SEQUENCE</scope>
    <source>
        <strain evidence="2">Yc1106</strain>
    </source>
</reference>
<dbReference type="OrthoDB" id="4357148at2759"/>
<feature type="compositionally biased region" description="Basic and acidic residues" evidence="1">
    <location>
        <begin position="47"/>
        <end position="67"/>
    </location>
</feature>
<evidence type="ECO:0000313" key="3">
    <source>
        <dbReference type="Proteomes" id="UP001056012"/>
    </source>
</evidence>
<protein>
    <recommendedName>
        <fullName evidence="4">Histone chaperone domain-containing protein</fullName>
    </recommendedName>
</protein>
<keyword evidence="3" id="KW-1185">Reference proteome</keyword>
<gene>
    <name evidence="2" type="ORF">yc1106_01247</name>
</gene>